<dbReference type="EMBL" id="JACBNY010000024">
    <property type="protein sequence ID" value="MBA0017424.1"/>
    <property type="molecule type" value="Genomic_DNA"/>
</dbReference>
<evidence type="ECO:0000256" key="6">
    <source>
        <dbReference type="ARBA" id="ARBA00023136"/>
    </source>
</evidence>
<dbReference type="PANTHER" id="PTHR37316:SF3">
    <property type="entry name" value="TEICHOIC ACID GLYCEROL-PHOSPHATE TRANSFERASE"/>
    <property type="match status" value="1"/>
</dbReference>
<organism evidence="7 8">
    <name type="scientific">Pseudolactococcus laudensis</name>
    <dbReference type="NCBI Taxonomy" id="1494461"/>
    <lineage>
        <taxon>Bacteria</taxon>
        <taxon>Bacillati</taxon>
        <taxon>Bacillota</taxon>
        <taxon>Bacilli</taxon>
        <taxon>Lactobacillales</taxon>
        <taxon>Streptococcaceae</taxon>
        <taxon>Pseudolactococcus</taxon>
    </lineage>
</organism>
<dbReference type="RefSeq" id="WP_180747513.1">
    <property type="nucleotide sequence ID" value="NZ_CBCRWQ010000027.1"/>
</dbReference>
<comment type="subcellular location">
    <subcellularLocation>
        <location evidence="1">Cell membrane</location>
        <topology evidence="1">Peripheral membrane protein</topology>
    </subcellularLocation>
</comment>
<evidence type="ECO:0000256" key="4">
    <source>
        <dbReference type="ARBA" id="ARBA00022679"/>
    </source>
</evidence>
<evidence type="ECO:0000313" key="8">
    <source>
        <dbReference type="Proteomes" id="UP000530186"/>
    </source>
</evidence>
<gene>
    <name evidence="7" type="ORF">HZR21_09965</name>
</gene>
<dbReference type="InterPro" id="IPR051612">
    <property type="entry name" value="Teichoic_Acid_Biosynth"/>
</dbReference>
<protein>
    <submittedName>
        <fullName evidence="7">CDP-glycerol glycerophosphotransferase family protein</fullName>
    </submittedName>
</protein>
<dbReference type="InterPro" id="IPR043148">
    <property type="entry name" value="TagF_C"/>
</dbReference>
<comment type="similarity">
    <text evidence="2">Belongs to the CDP-glycerol glycerophosphotransferase family.</text>
</comment>
<comment type="caution">
    <text evidence="7">The sequence shown here is derived from an EMBL/GenBank/DDBJ whole genome shotgun (WGS) entry which is preliminary data.</text>
</comment>
<evidence type="ECO:0000256" key="1">
    <source>
        <dbReference type="ARBA" id="ARBA00004202"/>
    </source>
</evidence>
<evidence type="ECO:0000256" key="2">
    <source>
        <dbReference type="ARBA" id="ARBA00010488"/>
    </source>
</evidence>
<dbReference type="Gene3D" id="3.40.50.11820">
    <property type="match status" value="1"/>
</dbReference>
<name>A0A7V8N2I7_9LACT</name>
<keyword evidence="3" id="KW-1003">Cell membrane</keyword>
<dbReference type="PANTHER" id="PTHR37316">
    <property type="entry name" value="TEICHOIC ACID GLYCEROL-PHOSPHATE PRIMASE"/>
    <property type="match status" value="1"/>
</dbReference>
<keyword evidence="8" id="KW-1185">Reference proteome</keyword>
<dbReference type="InterPro" id="IPR007554">
    <property type="entry name" value="Glycerophosphate_synth"/>
</dbReference>
<dbReference type="Pfam" id="PF04464">
    <property type="entry name" value="Glyphos_transf"/>
    <property type="match status" value="1"/>
</dbReference>
<evidence type="ECO:0000313" key="7">
    <source>
        <dbReference type="EMBL" id="MBA0017424.1"/>
    </source>
</evidence>
<dbReference type="InterPro" id="IPR043149">
    <property type="entry name" value="TagF_N"/>
</dbReference>
<dbReference type="AlphaFoldDB" id="A0A7V8N2I7"/>
<evidence type="ECO:0000256" key="3">
    <source>
        <dbReference type="ARBA" id="ARBA00022475"/>
    </source>
</evidence>
<keyword evidence="5" id="KW-0777">Teichoic acid biosynthesis</keyword>
<reference evidence="7 8" key="1">
    <citation type="submission" date="2020-07" db="EMBL/GenBank/DDBJ databases">
        <authorList>
            <person name="Hilgarth M."/>
            <person name="Werum V."/>
            <person name="Vogel R.F."/>
        </authorList>
    </citation>
    <scope>NUCLEOTIDE SEQUENCE [LARGE SCALE GENOMIC DNA]</scope>
    <source>
        <strain evidence="7 8">DSM 28961</strain>
    </source>
</reference>
<keyword evidence="6" id="KW-0472">Membrane</keyword>
<sequence length="369" mass="42835">MKLKNIILTIVLAIFYPFSLLQKINANEITFISLESKSLARDFETINAELVKRGQYQLTYHLFEYAPDIKNQVAYVIACIQQLFAINRSHLVLLDFNNFVVSKFKRKSGVTVLQLWHATGAIKQFGNSVTRDYKIKNYDYAIVNSEFFVETFSQAFNVKKENIKITGIPETDKLFNQERIIENESYLCEKYPQIIGKTIVTYAPTFRGRFGKGFYETKIDLDLIQKSLGDDYAIIYKPHPLITNSRYKDNDNIIYMQEESIKKVFAVTDVLVSDYSAIIYDYLVTQKPLIAYVPDLKEYSLTPGIIFDYEQEFPGAIVKNDKDLVNEIKAIHTCNNKQSNLYDKVFQYRDGQSLYRVIELIENIMGEKI</sequence>
<dbReference type="GO" id="GO:0019350">
    <property type="term" value="P:teichoic acid biosynthetic process"/>
    <property type="evidence" value="ECO:0007669"/>
    <property type="project" value="UniProtKB-KW"/>
</dbReference>
<dbReference type="Gene3D" id="3.40.50.12580">
    <property type="match status" value="1"/>
</dbReference>
<dbReference type="GO" id="GO:0047355">
    <property type="term" value="F:CDP-glycerol glycerophosphotransferase activity"/>
    <property type="evidence" value="ECO:0007669"/>
    <property type="project" value="InterPro"/>
</dbReference>
<dbReference type="Proteomes" id="UP000530186">
    <property type="component" value="Unassembled WGS sequence"/>
</dbReference>
<proteinExistence type="inferred from homology"/>
<accession>A0A7V8N2I7</accession>
<keyword evidence="4 7" id="KW-0808">Transferase</keyword>
<dbReference type="GO" id="GO:0005886">
    <property type="term" value="C:plasma membrane"/>
    <property type="evidence" value="ECO:0007669"/>
    <property type="project" value="UniProtKB-SubCell"/>
</dbReference>
<dbReference type="SUPFAM" id="SSF53756">
    <property type="entry name" value="UDP-Glycosyltransferase/glycogen phosphorylase"/>
    <property type="match status" value="1"/>
</dbReference>
<evidence type="ECO:0000256" key="5">
    <source>
        <dbReference type="ARBA" id="ARBA00022944"/>
    </source>
</evidence>
<dbReference type="GeneID" id="303195844"/>